<dbReference type="AlphaFoldDB" id="A0A937RI10"/>
<organism evidence="1 2">
    <name type="scientific">Frankia nepalensis</name>
    <dbReference type="NCBI Taxonomy" id="1836974"/>
    <lineage>
        <taxon>Bacteria</taxon>
        <taxon>Bacillati</taxon>
        <taxon>Actinomycetota</taxon>
        <taxon>Actinomycetes</taxon>
        <taxon>Frankiales</taxon>
        <taxon>Frankiaceae</taxon>
        <taxon>Frankia</taxon>
    </lineage>
</organism>
<reference evidence="1" key="1">
    <citation type="submission" date="2020-12" db="EMBL/GenBank/DDBJ databases">
        <title>Genomic characterization of non-nitrogen-fixing Frankia strains.</title>
        <authorList>
            <person name="Carlos-Shanley C."/>
            <person name="Guerra T."/>
            <person name="Hahn D."/>
        </authorList>
    </citation>
    <scope>NUCLEOTIDE SEQUENCE</scope>
    <source>
        <strain evidence="1">CN6</strain>
    </source>
</reference>
<proteinExistence type="predicted"/>
<protein>
    <recommendedName>
        <fullName evidence="3">Metallo-beta-lactamase domain-containing protein</fullName>
    </recommendedName>
</protein>
<keyword evidence="2" id="KW-1185">Reference proteome</keyword>
<name>A0A937RI10_9ACTN</name>
<dbReference type="PANTHER" id="PTHR30619">
    <property type="entry name" value="DNA INTERNALIZATION/COMPETENCE PROTEIN COMEC/REC2"/>
    <property type="match status" value="1"/>
</dbReference>
<dbReference type="EMBL" id="JAEACQ010000254">
    <property type="protein sequence ID" value="MBL7630725.1"/>
    <property type="molecule type" value="Genomic_DNA"/>
</dbReference>
<dbReference type="PANTHER" id="PTHR30619:SF1">
    <property type="entry name" value="RECOMBINATION PROTEIN 2"/>
    <property type="match status" value="1"/>
</dbReference>
<sequence length="505" mass="55223">MAVSASLEIHHINVSQGDATLIINRDLAKVGQALDAAKIPRPTDPIDWVPLVLSETGRNAKATLLGTVNNALLIDGGDDDYGGDVINALEAHGVVNPKKYWVKGFSILATHYHDDHIAGLRSVFKERKEKVTVGKNKKKTVKVEIVERYRPDIMYYNAFRKKVDPDTDRLFNLKEDIKTAKTASEAWTDEFPIYPAGYSDEGETEFTKISLGTGVDGIPITVSVYAAGQAVRWTKGNYWSIEGKSKKVDQNDQSIVVMLEYGSFRYFLGGDIAGDGMADGGNTGDNAMDPAGKKFYSVHADVETRLRKALIKLYPATTTYKSGEPKFPWAAYCTVFKANHHGSSSSVDVYTLSALRPLLVAISSGFRVRFHNHPTQQVMNRVSKAKTPTWNLPDATTVPNSVDRVYITECAQKVRNTAFGVNLYGARICGDIVIRPTDESVKKIQDATKAGEKLVVQVYGSGLLSNVTDKSNALRPVTTDAPNPAKANAVAGGYALGPWLHEVTH</sequence>
<comment type="caution">
    <text evidence="1">The sequence shown here is derived from an EMBL/GenBank/DDBJ whole genome shotgun (WGS) entry which is preliminary data.</text>
</comment>
<evidence type="ECO:0000313" key="2">
    <source>
        <dbReference type="Proteomes" id="UP000604475"/>
    </source>
</evidence>
<dbReference type="SUPFAM" id="SSF56281">
    <property type="entry name" value="Metallo-hydrolase/oxidoreductase"/>
    <property type="match status" value="1"/>
</dbReference>
<dbReference type="RefSeq" id="WP_203003463.1">
    <property type="nucleotide sequence ID" value="NZ_JADWYU010000145.1"/>
</dbReference>
<dbReference type="InterPro" id="IPR052159">
    <property type="entry name" value="Competence_DNA_uptake"/>
</dbReference>
<dbReference type="Gene3D" id="3.60.15.10">
    <property type="entry name" value="Ribonuclease Z/Hydroxyacylglutathione hydrolase-like"/>
    <property type="match status" value="1"/>
</dbReference>
<accession>A0A937RI10</accession>
<evidence type="ECO:0008006" key="3">
    <source>
        <dbReference type="Google" id="ProtNLM"/>
    </source>
</evidence>
<dbReference type="Proteomes" id="UP000604475">
    <property type="component" value="Unassembled WGS sequence"/>
</dbReference>
<dbReference type="InterPro" id="IPR036866">
    <property type="entry name" value="RibonucZ/Hydroxyglut_hydro"/>
</dbReference>
<gene>
    <name evidence="1" type="ORF">I7412_26915</name>
</gene>
<evidence type="ECO:0000313" key="1">
    <source>
        <dbReference type="EMBL" id="MBL7630725.1"/>
    </source>
</evidence>